<dbReference type="STRING" id="3068.D8UMU1"/>
<dbReference type="EMBL" id="GL379402">
    <property type="protein sequence ID" value="EFJ38958.1"/>
    <property type="molecule type" value="Genomic_DNA"/>
</dbReference>
<feature type="non-terminal residue" evidence="1">
    <location>
        <position position="71"/>
    </location>
</feature>
<evidence type="ECO:0000313" key="2">
    <source>
        <dbReference type="Proteomes" id="UP000001058"/>
    </source>
</evidence>
<dbReference type="GeneID" id="9615081"/>
<protein>
    <submittedName>
        <fullName evidence="1">Uncharacterized protein</fullName>
    </submittedName>
</protein>
<gene>
    <name evidence="1" type="ORF">VOLCADRAFT_40033</name>
</gene>
<dbReference type="KEGG" id="vcn:VOLCADRAFT_40033"/>
<reference evidence="1 2" key="1">
    <citation type="journal article" date="2010" name="Science">
        <title>Genomic analysis of organismal complexity in the multicellular green alga Volvox carteri.</title>
        <authorList>
            <person name="Prochnik S.E."/>
            <person name="Umen J."/>
            <person name="Nedelcu A.M."/>
            <person name="Hallmann A."/>
            <person name="Miller S.M."/>
            <person name="Nishii I."/>
            <person name="Ferris P."/>
            <person name="Kuo A."/>
            <person name="Mitros T."/>
            <person name="Fritz-Laylin L.K."/>
            <person name="Hellsten U."/>
            <person name="Chapman J."/>
            <person name="Simakov O."/>
            <person name="Rensing S.A."/>
            <person name="Terry A."/>
            <person name="Pangilinan J."/>
            <person name="Kapitonov V."/>
            <person name="Jurka J."/>
            <person name="Salamov A."/>
            <person name="Shapiro H."/>
            <person name="Schmutz J."/>
            <person name="Grimwood J."/>
            <person name="Lindquist E."/>
            <person name="Lucas S."/>
            <person name="Grigoriev I.V."/>
            <person name="Schmitt R."/>
            <person name="Kirk D."/>
            <person name="Rokhsar D.S."/>
        </authorList>
    </citation>
    <scope>NUCLEOTIDE SEQUENCE [LARGE SCALE GENOMIC DNA]</scope>
    <source>
        <strain evidence="2">f. Nagariensis / Eve</strain>
    </source>
</reference>
<evidence type="ECO:0000313" key="1">
    <source>
        <dbReference type="EMBL" id="EFJ38958.1"/>
    </source>
</evidence>
<name>D8UMU1_VOLCA</name>
<dbReference type="Proteomes" id="UP000001058">
    <property type="component" value="Unassembled WGS sequence"/>
</dbReference>
<dbReference type="AlphaFoldDB" id="D8UMU1"/>
<sequence>KSGQLIHMNKQKITLRLGQPLVISPRSIIHASHGDFIRYKTSVITLTYQQLKTGDIVQGIPKVEQLFEARS</sequence>
<feature type="non-terminal residue" evidence="1">
    <location>
        <position position="1"/>
    </location>
</feature>
<accession>D8UMU1</accession>
<dbReference type="RefSeq" id="XP_002959977.1">
    <property type="nucleotide sequence ID" value="XM_002959931.1"/>
</dbReference>
<organism evidence="2">
    <name type="scientific">Volvox carteri f. nagariensis</name>
    <dbReference type="NCBI Taxonomy" id="3068"/>
    <lineage>
        <taxon>Eukaryota</taxon>
        <taxon>Viridiplantae</taxon>
        <taxon>Chlorophyta</taxon>
        <taxon>core chlorophytes</taxon>
        <taxon>Chlorophyceae</taxon>
        <taxon>CS clade</taxon>
        <taxon>Chlamydomonadales</taxon>
        <taxon>Volvocaceae</taxon>
        <taxon>Volvox</taxon>
    </lineage>
</organism>
<dbReference type="OrthoDB" id="498011at2759"/>
<dbReference type="InParanoid" id="D8UMU1"/>
<proteinExistence type="predicted"/>
<keyword evidence="2" id="KW-1185">Reference proteome</keyword>